<feature type="compositionally biased region" description="Polar residues" evidence="3">
    <location>
        <begin position="313"/>
        <end position="327"/>
    </location>
</feature>
<feature type="compositionally biased region" description="Low complexity" evidence="3">
    <location>
        <begin position="328"/>
        <end position="346"/>
    </location>
</feature>
<dbReference type="PANTHER" id="PTHR23166:SF5">
    <property type="entry name" value="CTTNBP2 N-TERMINAL-LIKE PROTEIN"/>
    <property type="match status" value="1"/>
</dbReference>
<name>A0A8S3YF81_9EUPU</name>
<feature type="domain" description="Cortactin-binding protein-2 N-terminal" evidence="4">
    <location>
        <begin position="38"/>
        <end position="221"/>
    </location>
</feature>
<evidence type="ECO:0000256" key="2">
    <source>
        <dbReference type="SAM" id="Coils"/>
    </source>
</evidence>
<feature type="compositionally biased region" description="Polar residues" evidence="3">
    <location>
        <begin position="1"/>
        <end position="16"/>
    </location>
</feature>
<feature type="compositionally biased region" description="Low complexity" evidence="3">
    <location>
        <begin position="588"/>
        <end position="597"/>
    </location>
</feature>
<keyword evidence="6" id="KW-1185">Reference proteome</keyword>
<feature type="region of interest" description="Disordered" evidence="3">
    <location>
        <begin position="587"/>
        <end position="624"/>
    </location>
</feature>
<dbReference type="AlphaFoldDB" id="A0A8S3YF81"/>
<gene>
    <name evidence="5" type="ORF">CUNI_LOCUS1457</name>
</gene>
<feature type="compositionally biased region" description="Polar residues" evidence="3">
    <location>
        <begin position="487"/>
        <end position="500"/>
    </location>
</feature>
<feature type="non-terminal residue" evidence="5">
    <location>
        <position position="1"/>
    </location>
</feature>
<dbReference type="InterPro" id="IPR019131">
    <property type="entry name" value="Cortactin-binding_p2_N"/>
</dbReference>
<sequence>MAAYRNVQSGSVQGFETTKGSEKTKSSTLKRQPCPDWSKADLLRLLSYFEGELQAKDIIIATLKAEKAKQLLYQAKYGRFGLGDPFIALQRDAEGKNDASFDEAAIKSMYDNQLAQLENLIATQRKAQLKMREQLGNSEKRFHKVCTELEEEKQKHAQDTAQGDDVTYMLEKERERLKTEIDFEKNQNKKLEKDLKKTLASLEEERANAARHKQVAIMLIKVLYKPSCLFLRDEMETALKDGKSKMQNMAEGLAEESKKSLKMEAAIEKQTSKFDAEREALRIRLQEEEKQTVMLRGEVAQLLKQVEALHQHQQQIRNSGSSPSNIQVRSSVSPSRAASPSISVRSGATSQPSGSSTLYSITPSFGTSPPQPYLPMSITTAGGVRPTGLSQVLGSANRTYAQPGPRVIDSGRVGSSSPESEVIYRSENASAAGSIAWRGSSPGLVKIGPPTALVTDHAEMDLGPAARVSVSPGLNAPVHAGNKTLHAGSSPQATPSSQMRKSPGFGSPAVSPLGRGVPPPIPPNKPNFVAPGPTGGRPSLPKVSVVGPNVVVQTAGRDIFSGQYSHAPAKSPSQHPPRAVQIPINVVSSSAPSGSPPKHGGAIANVRTQVRETSPSAVRKTSQV</sequence>
<evidence type="ECO:0000313" key="5">
    <source>
        <dbReference type="EMBL" id="CAG5115899.1"/>
    </source>
</evidence>
<feature type="coiled-coil region" evidence="2">
    <location>
        <begin position="271"/>
        <end position="305"/>
    </location>
</feature>
<reference evidence="5" key="1">
    <citation type="submission" date="2021-04" db="EMBL/GenBank/DDBJ databases">
        <authorList>
            <consortium name="Molecular Ecology Group"/>
        </authorList>
    </citation>
    <scope>NUCLEOTIDE SEQUENCE</scope>
</reference>
<evidence type="ECO:0000256" key="1">
    <source>
        <dbReference type="ARBA" id="ARBA00023054"/>
    </source>
</evidence>
<comment type="caution">
    <text evidence="5">The sequence shown here is derived from an EMBL/GenBank/DDBJ whole genome shotgun (WGS) entry which is preliminary data.</text>
</comment>
<proteinExistence type="predicted"/>
<organism evidence="5 6">
    <name type="scientific">Candidula unifasciata</name>
    <dbReference type="NCBI Taxonomy" id="100452"/>
    <lineage>
        <taxon>Eukaryota</taxon>
        <taxon>Metazoa</taxon>
        <taxon>Spiralia</taxon>
        <taxon>Lophotrochozoa</taxon>
        <taxon>Mollusca</taxon>
        <taxon>Gastropoda</taxon>
        <taxon>Heterobranchia</taxon>
        <taxon>Euthyneura</taxon>
        <taxon>Panpulmonata</taxon>
        <taxon>Eupulmonata</taxon>
        <taxon>Stylommatophora</taxon>
        <taxon>Helicina</taxon>
        <taxon>Helicoidea</taxon>
        <taxon>Geomitridae</taxon>
        <taxon>Candidula</taxon>
    </lineage>
</organism>
<dbReference type="PANTHER" id="PTHR23166">
    <property type="entry name" value="FILAMIN/GPBP-INTERACTING PROTEIN"/>
    <property type="match status" value="1"/>
</dbReference>
<protein>
    <recommendedName>
        <fullName evidence="4">Cortactin-binding protein-2 N-terminal domain-containing protein</fullName>
    </recommendedName>
</protein>
<evidence type="ECO:0000256" key="3">
    <source>
        <dbReference type="SAM" id="MobiDB-lite"/>
    </source>
</evidence>
<feature type="compositionally biased region" description="Polar residues" evidence="3">
    <location>
        <begin position="347"/>
        <end position="364"/>
    </location>
</feature>
<accession>A0A8S3YF81</accession>
<feature type="compositionally biased region" description="Polar residues" evidence="3">
    <location>
        <begin position="606"/>
        <end position="624"/>
    </location>
</feature>
<feature type="coiled-coil region" evidence="2">
    <location>
        <begin position="174"/>
        <end position="212"/>
    </location>
</feature>
<feature type="region of interest" description="Disordered" evidence="3">
    <location>
        <begin position="473"/>
        <end position="544"/>
    </location>
</feature>
<dbReference type="Pfam" id="PF09727">
    <property type="entry name" value="CortBP2"/>
    <property type="match status" value="1"/>
</dbReference>
<keyword evidence="1 2" id="KW-0175">Coiled coil</keyword>
<feature type="region of interest" description="Disordered" evidence="3">
    <location>
        <begin position="397"/>
        <end position="419"/>
    </location>
</feature>
<evidence type="ECO:0000259" key="4">
    <source>
        <dbReference type="Pfam" id="PF09727"/>
    </source>
</evidence>
<feature type="region of interest" description="Disordered" evidence="3">
    <location>
        <begin position="313"/>
        <end position="364"/>
    </location>
</feature>
<dbReference type="OrthoDB" id="6021133at2759"/>
<dbReference type="InterPro" id="IPR050719">
    <property type="entry name" value="Cortactin-Actin_Reg"/>
</dbReference>
<dbReference type="Proteomes" id="UP000678393">
    <property type="component" value="Unassembled WGS sequence"/>
</dbReference>
<dbReference type="EMBL" id="CAJHNH020000180">
    <property type="protein sequence ID" value="CAG5115899.1"/>
    <property type="molecule type" value="Genomic_DNA"/>
</dbReference>
<evidence type="ECO:0000313" key="6">
    <source>
        <dbReference type="Proteomes" id="UP000678393"/>
    </source>
</evidence>
<feature type="region of interest" description="Disordered" evidence="3">
    <location>
        <begin position="1"/>
        <end position="32"/>
    </location>
</feature>